<dbReference type="Proteomes" id="UP000306477">
    <property type="component" value="Unassembled WGS sequence"/>
</dbReference>
<dbReference type="GO" id="GO:0005524">
    <property type="term" value="F:ATP binding"/>
    <property type="evidence" value="ECO:0007669"/>
    <property type="project" value="UniProtKB-KW"/>
</dbReference>
<dbReference type="InterPro" id="IPR016064">
    <property type="entry name" value="NAD/diacylglycerol_kinase_sf"/>
</dbReference>
<dbReference type="GO" id="GO:0008654">
    <property type="term" value="P:phospholipid biosynthetic process"/>
    <property type="evidence" value="ECO:0007669"/>
    <property type="project" value="UniProtKB-KW"/>
</dbReference>
<keyword evidence="9" id="KW-0594">Phospholipid biosynthesis</keyword>
<dbReference type="AlphaFoldDB" id="A0A4S3PYR1"/>
<evidence type="ECO:0000313" key="12">
    <source>
        <dbReference type="EMBL" id="THE14804.1"/>
    </source>
</evidence>
<keyword evidence="7" id="KW-0067">ATP-binding</keyword>
<keyword evidence="8" id="KW-0443">Lipid metabolism</keyword>
<comment type="cofactor">
    <cofactor evidence="1">
        <name>Mg(2+)</name>
        <dbReference type="ChEBI" id="CHEBI:18420"/>
    </cofactor>
</comment>
<evidence type="ECO:0000256" key="3">
    <source>
        <dbReference type="ARBA" id="ARBA00022516"/>
    </source>
</evidence>
<feature type="domain" description="DAGKc" evidence="11">
    <location>
        <begin position="1"/>
        <end position="136"/>
    </location>
</feature>
<evidence type="ECO:0000256" key="2">
    <source>
        <dbReference type="ARBA" id="ARBA00005983"/>
    </source>
</evidence>
<evidence type="ECO:0000256" key="1">
    <source>
        <dbReference type="ARBA" id="ARBA00001946"/>
    </source>
</evidence>
<dbReference type="Gene3D" id="2.60.200.40">
    <property type="match status" value="1"/>
</dbReference>
<evidence type="ECO:0000259" key="11">
    <source>
        <dbReference type="PROSITE" id="PS50146"/>
    </source>
</evidence>
<proteinExistence type="inferred from homology"/>
<comment type="caution">
    <text evidence="12">The sequence shown here is derived from an EMBL/GenBank/DDBJ whole genome shotgun (WGS) entry which is preliminary data.</text>
</comment>
<gene>
    <name evidence="12" type="ORF">E1I69_03025</name>
</gene>
<keyword evidence="13" id="KW-1185">Reference proteome</keyword>
<dbReference type="Pfam" id="PF00781">
    <property type="entry name" value="DAGK_cat"/>
    <property type="match status" value="1"/>
</dbReference>
<keyword evidence="6 12" id="KW-0418">Kinase</keyword>
<dbReference type="InterPro" id="IPR017438">
    <property type="entry name" value="ATP-NAD_kinase_N"/>
</dbReference>
<evidence type="ECO:0000256" key="9">
    <source>
        <dbReference type="ARBA" id="ARBA00023209"/>
    </source>
</evidence>
<dbReference type="PROSITE" id="PS50146">
    <property type="entry name" value="DAGK"/>
    <property type="match status" value="1"/>
</dbReference>
<dbReference type="STRING" id="1033734.GCA_000285535_03843"/>
<dbReference type="InterPro" id="IPR050187">
    <property type="entry name" value="Lipid_Phosphate_FormReg"/>
</dbReference>
<keyword evidence="5" id="KW-0547">Nucleotide-binding</keyword>
<comment type="similarity">
    <text evidence="2">Belongs to the diacylglycerol/lipid kinase family.</text>
</comment>
<sequence>MKLFIFIVNQKAGNGKGLKVWNKLKQELEKKKIDYRSFFTKYPNHATDLARQIGSMFEDKVEAVVAVGGDGTINEVVNGMVYYPKIKVGYIPAGSGNDFSRGFNVPKSPIDALSFILRNKASKGKWFDIGKCKVRGKSNSSYFVSSLGTGFDAAVSKLTNESKMKKYLNKIHMGSLAYVGALIRLLFTYRLTNVSLHIDGKDYQYENVWFVTVSNQPFYGGGMKIAPKANTMDGFFDITVVHNLSRIKLLFVFVTVFSGAHTKFKEIAQHKGANIKIESDEKILVHADGELIGQTPIQVEVQHRKLPFMVK</sequence>
<dbReference type="InterPro" id="IPR001206">
    <property type="entry name" value="Diacylglycerol_kinase_cat_dom"/>
</dbReference>
<evidence type="ECO:0000256" key="8">
    <source>
        <dbReference type="ARBA" id="ARBA00023098"/>
    </source>
</evidence>
<dbReference type="Gene3D" id="3.40.50.10330">
    <property type="entry name" value="Probable inorganic polyphosphate/atp-NAD kinase, domain 1"/>
    <property type="match status" value="1"/>
</dbReference>
<evidence type="ECO:0000256" key="10">
    <source>
        <dbReference type="ARBA" id="ARBA00023264"/>
    </source>
</evidence>
<dbReference type="EMBL" id="SLUB01000003">
    <property type="protein sequence ID" value="THE14804.1"/>
    <property type="molecule type" value="Genomic_DNA"/>
</dbReference>
<dbReference type="OrthoDB" id="9786026at2"/>
<evidence type="ECO:0000256" key="6">
    <source>
        <dbReference type="ARBA" id="ARBA00022777"/>
    </source>
</evidence>
<keyword evidence="10" id="KW-1208">Phospholipid metabolism</keyword>
<organism evidence="12 13">
    <name type="scientific">Bacillus timonensis</name>
    <dbReference type="NCBI Taxonomy" id="1033734"/>
    <lineage>
        <taxon>Bacteria</taxon>
        <taxon>Bacillati</taxon>
        <taxon>Bacillota</taxon>
        <taxon>Bacilli</taxon>
        <taxon>Bacillales</taxon>
        <taxon>Bacillaceae</taxon>
        <taxon>Bacillus</taxon>
    </lineage>
</organism>
<dbReference type="InterPro" id="IPR045540">
    <property type="entry name" value="YegS/DAGK_C"/>
</dbReference>
<keyword evidence="3" id="KW-0444">Lipid biosynthesis</keyword>
<name>A0A4S3PYR1_9BACI</name>
<protein>
    <submittedName>
        <fullName evidence="12">Diacylglycerol kinase family lipid kinase</fullName>
    </submittedName>
</protein>
<dbReference type="PANTHER" id="PTHR12358:SF54">
    <property type="entry name" value="SPHINGOSINE KINASE RELATED PROTEIN"/>
    <property type="match status" value="1"/>
</dbReference>
<evidence type="ECO:0000256" key="4">
    <source>
        <dbReference type="ARBA" id="ARBA00022679"/>
    </source>
</evidence>
<dbReference type="SMART" id="SM00046">
    <property type="entry name" value="DAGKc"/>
    <property type="match status" value="1"/>
</dbReference>
<dbReference type="SUPFAM" id="SSF111331">
    <property type="entry name" value="NAD kinase/diacylglycerol kinase-like"/>
    <property type="match status" value="1"/>
</dbReference>
<dbReference type="GO" id="GO:0016301">
    <property type="term" value="F:kinase activity"/>
    <property type="evidence" value="ECO:0007669"/>
    <property type="project" value="UniProtKB-KW"/>
</dbReference>
<evidence type="ECO:0000313" key="13">
    <source>
        <dbReference type="Proteomes" id="UP000306477"/>
    </source>
</evidence>
<reference evidence="12 13" key="1">
    <citation type="journal article" date="2019" name="Indoor Air">
        <title>Impacts of indoor surface finishes on bacterial viability.</title>
        <authorList>
            <person name="Hu J."/>
            <person name="Maamar S.B."/>
            <person name="Glawe A.J."/>
            <person name="Gottel N."/>
            <person name="Gilbert J.A."/>
            <person name="Hartmann E.M."/>
        </authorList>
    </citation>
    <scope>NUCLEOTIDE SEQUENCE [LARGE SCALE GENOMIC DNA]</scope>
    <source>
        <strain evidence="12 13">AF060A6</strain>
    </source>
</reference>
<dbReference type="Pfam" id="PF19279">
    <property type="entry name" value="YegS_C"/>
    <property type="match status" value="1"/>
</dbReference>
<keyword evidence="4" id="KW-0808">Transferase</keyword>
<evidence type="ECO:0000256" key="5">
    <source>
        <dbReference type="ARBA" id="ARBA00022741"/>
    </source>
</evidence>
<dbReference type="InterPro" id="IPR005218">
    <property type="entry name" value="Diacylglycerol/lipid_kinase"/>
</dbReference>
<dbReference type="PANTHER" id="PTHR12358">
    <property type="entry name" value="SPHINGOSINE KINASE"/>
    <property type="match status" value="1"/>
</dbReference>
<dbReference type="NCBIfam" id="TIGR00147">
    <property type="entry name" value="YegS/Rv2252/BmrU family lipid kinase"/>
    <property type="match status" value="1"/>
</dbReference>
<evidence type="ECO:0000256" key="7">
    <source>
        <dbReference type="ARBA" id="ARBA00022840"/>
    </source>
</evidence>
<accession>A0A4S3PYR1</accession>
<dbReference type="RefSeq" id="WP_136378155.1">
    <property type="nucleotide sequence ID" value="NZ_SLUB01000003.1"/>
</dbReference>